<evidence type="ECO:0000313" key="2">
    <source>
        <dbReference type="EMBL" id="KAJ2687827.1"/>
    </source>
</evidence>
<evidence type="ECO:0000313" key="3">
    <source>
        <dbReference type="Proteomes" id="UP001151516"/>
    </source>
</evidence>
<keyword evidence="3" id="KW-1185">Reference proteome</keyword>
<protein>
    <recommendedName>
        <fullName evidence="4">Antifreeze protein</fullName>
    </recommendedName>
</protein>
<feature type="signal peptide" evidence="1">
    <location>
        <begin position="1"/>
        <end position="20"/>
    </location>
</feature>
<dbReference type="EMBL" id="JANBTX010000061">
    <property type="protein sequence ID" value="KAJ2687827.1"/>
    <property type="molecule type" value="Genomic_DNA"/>
</dbReference>
<dbReference type="AlphaFoldDB" id="A0A9W8GK21"/>
<evidence type="ECO:0000256" key="1">
    <source>
        <dbReference type="SAM" id="SignalP"/>
    </source>
</evidence>
<comment type="caution">
    <text evidence="2">The sequence shown here is derived from an EMBL/GenBank/DDBJ whole genome shotgun (WGS) entry which is preliminary data.</text>
</comment>
<organism evidence="2 3">
    <name type="scientific">Coemansia spiralis</name>
    <dbReference type="NCBI Taxonomy" id="417178"/>
    <lineage>
        <taxon>Eukaryota</taxon>
        <taxon>Fungi</taxon>
        <taxon>Fungi incertae sedis</taxon>
        <taxon>Zoopagomycota</taxon>
        <taxon>Kickxellomycotina</taxon>
        <taxon>Kickxellomycetes</taxon>
        <taxon>Kickxellales</taxon>
        <taxon>Kickxellaceae</taxon>
        <taxon>Coemansia</taxon>
    </lineage>
</organism>
<sequence length="266" mass="26160">MTNLKRSLISVFIAVGLASAAVNPVAVKQHEAAPLVAQHTPGFVAQVPSFNSPVKNINHAVVSAAPVPGAFVAPTHIANSFVHSIPAHVPTTGQPQQQLPVHKQARSQIIGAARPGSSAPYTAAIKSAQRASKARACAAVAVAPAVSPAATAAAALAASVASAASAAWFRAAAITAVGADAVAAREEDTVVEDMAVGTAAMKADVGVAANAATTAATIAVAHAAVTTRNHAATTAGVVADVAPAVKADMAGTADMADMADMASENP</sequence>
<gene>
    <name evidence="2" type="ORF">IWW39_002641</name>
</gene>
<proteinExistence type="predicted"/>
<dbReference type="Proteomes" id="UP001151516">
    <property type="component" value="Unassembled WGS sequence"/>
</dbReference>
<evidence type="ECO:0008006" key="4">
    <source>
        <dbReference type="Google" id="ProtNLM"/>
    </source>
</evidence>
<reference evidence="2" key="1">
    <citation type="submission" date="2022-07" db="EMBL/GenBank/DDBJ databases">
        <title>Phylogenomic reconstructions and comparative analyses of Kickxellomycotina fungi.</title>
        <authorList>
            <person name="Reynolds N.K."/>
            <person name="Stajich J.E."/>
            <person name="Barry K."/>
            <person name="Grigoriev I.V."/>
            <person name="Crous P."/>
            <person name="Smith M.E."/>
        </authorList>
    </citation>
    <scope>NUCLEOTIDE SEQUENCE</scope>
    <source>
        <strain evidence="2">CBS 109367</strain>
    </source>
</reference>
<dbReference type="OrthoDB" id="5591742at2759"/>
<keyword evidence="1" id="KW-0732">Signal</keyword>
<accession>A0A9W8GK21</accession>
<name>A0A9W8GK21_9FUNG</name>
<feature type="chain" id="PRO_5040852569" description="Antifreeze protein" evidence="1">
    <location>
        <begin position="21"/>
        <end position="266"/>
    </location>
</feature>